<accession>A0AAE3K7N8</accession>
<dbReference type="EMBL" id="JAKRVX010000002">
    <property type="protein sequence ID" value="MCL9816221.1"/>
    <property type="molecule type" value="Genomic_DNA"/>
</dbReference>
<protein>
    <recommendedName>
        <fullName evidence="3">Lipoprotein</fullName>
    </recommendedName>
</protein>
<reference evidence="1" key="1">
    <citation type="journal article" date="2022" name="Syst. Appl. Microbiol.">
        <title>Natronocalculus amylovorans gen. nov., sp. nov., and Natranaeroarchaeum aerophilus sp. nov., dominant culturable amylolytic natronoarchaea from hypersaline soda lakes in southwestern Siberia.</title>
        <authorList>
            <person name="Sorokin D.Y."/>
            <person name="Elcheninov A.G."/>
            <person name="Khizhniak T.V."/>
            <person name="Koenen M."/>
            <person name="Bale N.J."/>
            <person name="Damste J.S.S."/>
            <person name="Kublanov I.V."/>
        </authorList>
    </citation>
    <scope>NUCLEOTIDE SEQUENCE</scope>
    <source>
        <strain evidence="1">AArc-St2</strain>
    </source>
</reference>
<comment type="caution">
    <text evidence="1">The sequence shown here is derived from an EMBL/GenBank/DDBJ whole genome shotgun (WGS) entry which is preliminary data.</text>
</comment>
<reference evidence="1" key="2">
    <citation type="submission" date="2022-02" db="EMBL/GenBank/DDBJ databases">
        <authorList>
            <person name="Elcheninov A.G."/>
            <person name="Sorokin D.Y."/>
            <person name="Kublanov I.V."/>
        </authorList>
    </citation>
    <scope>NUCLEOTIDE SEQUENCE</scope>
    <source>
        <strain evidence="1">AArc-St2</strain>
    </source>
</reference>
<organism evidence="1 2">
    <name type="scientific">Natronocalculus amylovorans</name>
    <dbReference type="NCBI Taxonomy" id="2917812"/>
    <lineage>
        <taxon>Archaea</taxon>
        <taxon>Methanobacteriati</taxon>
        <taxon>Methanobacteriota</taxon>
        <taxon>Stenosarchaea group</taxon>
        <taxon>Halobacteria</taxon>
        <taxon>Halobacteriales</taxon>
        <taxon>Haloferacaceae</taxon>
        <taxon>Natronocalculus</taxon>
    </lineage>
</organism>
<dbReference type="RefSeq" id="WP_174654216.1">
    <property type="nucleotide sequence ID" value="NZ_JAKRVX010000002.1"/>
</dbReference>
<dbReference type="AlphaFoldDB" id="A0AAE3K7N8"/>
<dbReference type="Proteomes" id="UP001203207">
    <property type="component" value="Unassembled WGS sequence"/>
</dbReference>
<dbReference type="PROSITE" id="PS51257">
    <property type="entry name" value="PROKAR_LIPOPROTEIN"/>
    <property type="match status" value="1"/>
</dbReference>
<gene>
    <name evidence="1" type="ORF">AArcSt2_04615</name>
</gene>
<name>A0AAE3K7N8_9EURY</name>
<evidence type="ECO:0000313" key="1">
    <source>
        <dbReference type="EMBL" id="MCL9816221.1"/>
    </source>
</evidence>
<sequence length="152" mass="16683">MKNDFRMSRRSVCLSACAVGLTGSVAGCLSGPAETEGAEQEADAAIELTDLVLVNDDEVAQTIHLLVYRNEQRVHWGTHEISAQTDNRPSIEPIEDASQGPANYSVAVRLDENTEWDEWMLKPDDGQCVEAMIRIGRDGDLGAWTMTGECEE</sequence>
<evidence type="ECO:0000313" key="2">
    <source>
        <dbReference type="Proteomes" id="UP001203207"/>
    </source>
</evidence>
<proteinExistence type="predicted"/>
<keyword evidence="2" id="KW-1185">Reference proteome</keyword>
<evidence type="ECO:0008006" key="3">
    <source>
        <dbReference type="Google" id="ProtNLM"/>
    </source>
</evidence>